<organism evidence="2 3">
    <name type="scientific">Loigolactobacillus binensis</name>
    <dbReference type="NCBI Taxonomy" id="2559922"/>
    <lineage>
        <taxon>Bacteria</taxon>
        <taxon>Bacillati</taxon>
        <taxon>Bacillota</taxon>
        <taxon>Bacilli</taxon>
        <taxon>Lactobacillales</taxon>
        <taxon>Lactobacillaceae</taxon>
        <taxon>Loigolactobacillus</taxon>
    </lineage>
</organism>
<feature type="chain" id="PRO_5046046976" evidence="1">
    <location>
        <begin position="30"/>
        <end position="451"/>
    </location>
</feature>
<feature type="signal peptide" evidence="1">
    <location>
        <begin position="1"/>
        <end position="29"/>
    </location>
</feature>
<dbReference type="RefSeq" id="WP_223877022.1">
    <property type="nucleotide sequence ID" value="NZ_BJDN01000010.1"/>
</dbReference>
<proteinExistence type="predicted"/>
<evidence type="ECO:0000313" key="2">
    <source>
        <dbReference type="EMBL" id="MFD0897575.1"/>
    </source>
</evidence>
<evidence type="ECO:0000313" key="3">
    <source>
        <dbReference type="Proteomes" id="UP001597104"/>
    </source>
</evidence>
<sequence length="451" mass="47548">MGKRMWRRSLSLLAVLSVFLGIVLSSARAAATTQSVITLSGIDQMQVGESKTLVMTLVKLPATTIKLTLPAGLKFDAASFEQQTAATQEQISVQEEQGSVLLTTHTVTTAKINLPLLAVKAGDYRLQAVTNTFQSNQQAIAVTAANETTTAVAEATTTSDDGTTTKQADATVPTVASPAVQAASSIALKVDQAAGSGIVTNNYYGGDYQVSGTVWDNTSETLSFYAVMTKISGNGATPVKEQLLGTVKMSSNVTQNWQFAIPDSYLPDVTVQSAGSLYRMRIEARQSTTNFGSGNFQLAYIQGNLGITAPSTITFGNNLSVNETQQLTYLGKIASGDQALTVVDTRTFPASSTLNGWQLTVSLAQQMTGNRTGTILTNSLHYLNDGTDYTLSSAASPVASLVTATPGKNTAVSANWNAQNGLAFEPTPGQPQAEQYGGSVIWNLQETPPNK</sequence>
<evidence type="ECO:0000256" key="1">
    <source>
        <dbReference type="SAM" id="SignalP"/>
    </source>
</evidence>
<keyword evidence="1" id="KW-0732">Signal</keyword>
<gene>
    <name evidence="2" type="ORF">ACFQZ7_07460</name>
</gene>
<dbReference type="EMBL" id="JBHTIO010000037">
    <property type="protein sequence ID" value="MFD0897575.1"/>
    <property type="molecule type" value="Genomic_DNA"/>
</dbReference>
<dbReference type="Proteomes" id="UP001597104">
    <property type="component" value="Unassembled WGS sequence"/>
</dbReference>
<keyword evidence="3" id="KW-1185">Reference proteome</keyword>
<comment type="caution">
    <text evidence="2">The sequence shown here is derived from an EMBL/GenBank/DDBJ whole genome shotgun (WGS) entry which is preliminary data.</text>
</comment>
<name>A0ABW3ECY8_9LACO</name>
<accession>A0ABW3ECY8</accession>
<protein>
    <submittedName>
        <fullName evidence="2">Cell surface protein</fullName>
    </submittedName>
</protein>
<reference evidence="3" key="1">
    <citation type="journal article" date="2019" name="Int. J. Syst. Evol. Microbiol.">
        <title>The Global Catalogue of Microorganisms (GCM) 10K type strain sequencing project: providing services to taxonomists for standard genome sequencing and annotation.</title>
        <authorList>
            <consortium name="The Broad Institute Genomics Platform"/>
            <consortium name="The Broad Institute Genome Sequencing Center for Infectious Disease"/>
            <person name="Wu L."/>
            <person name="Ma J."/>
        </authorList>
    </citation>
    <scope>NUCLEOTIDE SEQUENCE [LARGE SCALE GENOMIC DNA]</scope>
    <source>
        <strain evidence="3">CCM 8925</strain>
    </source>
</reference>